<evidence type="ECO:0000256" key="7">
    <source>
        <dbReference type="ARBA" id="ARBA00022840"/>
    </source>
</evidence>
<dbReference type="CDD" id="cd21157">
    <property type="entry name" value="PUA_G5K"/>
    <property type="match status" value="1"/>
</dbReference>
<comment type="pathway">
    <text evidence="8">Amino-acid biosynthesis; L-proline biosynthesis; L-glutamate 5-semialdehyde from L-glutamate: step 1/2.</text>
</comment>
<dbReference type="GO" id="GO:0004349">
    <property type="term" value="F:glutamate 5-kinase activity"/>
    <property type="evidence" value="ECO:0007669"/>
    <property type="project" value="UniProtKB-UniRule"/>
</dbReference>
<keyword evidence="5 8" id="KW-0547">Nucleotide-binding</keyword>
<proteinExistence type="inferred from homology"/>
<dbReference type="RefSeq" id="WP_113804584.1">
    <property type="nucleotide sequence ID" value="NZ_QOCW01000002.1"/>
</dbReference>
<dbReference type="PANTHER" id="PTHR43654:SF1">
    <property type="entry name" value="ISOPENTENYL PHOSPHATE KINASE"/>
    <property type="match status" value="1"/>
</dbReference>
<evidence type="ECO:0000313" key="11">
    <source>
        <dbReference type="Proteomes" id="UP000253314"/>
    </source>
</evidence>
<evidence type="ECO:0000256" key="5">
    <source>
        <dbReference type="ARBA" id="ARBA00022741"/>
    </source>
</evidence>
<dbReference type="PROSITE" id="PS50890">
    <property type="entry name" value="PUA"/>
    <property type="match status" value="1"/>
</dbReference>
<dbReference type="Pfam" id="PF00696">
    <property type="entry name" value="AA_kinase"/>
    <property type="match status" value="1"/>
</dbReference>
<dbReference type="FunFam" id="3.40.1160.10:FF:000018">
    <property type="entry name" value="Glutamate 5-kinase"/>
    <property type="match status" value="1"/>
</dbReference>
<dbReference type="HAMAP" id="MF_00456">
    <property type="entry name" value="ProB"/>
    <property type="match status" value="1"/>
</dbReference>
<reference evidence="10 11" key="1">
    <citation type="submission" date="2018-07" db="EMBL/GenBank/DDBJ databases">
        <title>Lottiidibacillus patelloidae gen. nov., sp. nov., isolated from the intestinal tract of a marine limpet and the reclassification of B. taeanensis BH030017T, B. algicola KMM 3737T and B. hwajinpoensis SW-72T as genus Lottiidibacillus.</title>
        <authorList>
            <person name="Liu R."/>
            <person name="Huang Z."/>
        </authorList>
    </citation>
    <scope>NUCLEOTIDE SEQUENCE [LARGE SCALE GENOMIC DNA]</scope>
    <source>
        <strain evidence="10 11">BH030017</strain>
    </source>
</reference>
<dbReference type="NCBIfam" id="TIGR01027">
    <property type="entry name" value="proB"/>
    <property type="match status" value="1"/>
</dbReference>
<evidence type="ECO:0000256" key="2">
    <source>
        <dbReference type="ARBA" id="ARBA00022605"/>
    </source>
</evidence>
<dbReference type="EC" id="2.7.2.11" evidence="8"/>
<dbReference type="InterPro" id="IPR011529">
    <property type="entry name" value="Glu_5kinase"/>
</dbReference>
<dbReference type="AlphaFoldDB" id="A0A366Y3Y9"/>
<dbReference type="OrthoDB" id="9804434at2"/>
<keyword evidence="2 8" id="KW-0028">Amino-acid biosynthesis</keyword>
<dbReference type="GO" id="GO:0005829">
    <property type="term" value="C:cytosol"/>
    <property type="evidence" value="ECO:0007669"/>
    <property type="project" value="TreeGrafter"/>
</dbReference>
<feature type="binding site" evidence="8">
    <location>
        <position position="140"/>
    </location>
    <ligand>
        <name>substrate</name>
    </ligand>
</feature>
<dbReference type="Proteomes" id="UP000253314">
    <property type="component" value="Unassembled WGS sequence"/>
</dbReference>
<keyword evidence="4 8" id="KW-0808">Transferase</keyword>
<dbReference type="PANTHER" id="PTHR43654">
    <property type="entry name" value="GLUTAMATE 5-KINASE"/>
    <property type="match status" value="1"/>
</dbReference>
<dbReference type="InterPro" id="IPR036974">
    <property type="entry name" value="PUA_sf"/>
</dbReference>
<feature type="domain" description="PUA" evidence="9">
    <location>
        <begin position="282"/>
        <end position="357"/>
    </location>
</feature>
<dbReference type="GO" id="GO:0003723">
    <property type="term" value="F:RNA binding"/>
    <property type="evidence" value="ECO:0007669"/>
    <property type="project" value="InterPro"/>
</dbReference>
<keyword evidence="7 8" id="KW-0067">ATP-binding</keyword>
<dbReference type="InterPro" id="IPR041739">
    <property type="entry name" value="G5K_ProB"/>
</dbReference>
<comment type="catalytic activity">
    <reaction evidence="8">
        <text>L-glutamate + ATP = L-glutamyl 5-phosphate + ADP</text>
        <dbReference type="Rhea" id="RHEA:14877"/>
        <dbReference type="ChEBI" id="CHEBI:29985"/>
        <dbReference type="ChEBI" id="CHEBI:30616"/>
        <dbReference type="ChEBI" id="CHEBI:58274"/>
        <dbReference type="ChEBI" id="CHEBI:456216"/>
        <dbReference type="EC" id="2.7.2.11"/>
    </reaction>
</comment>
<keyword evidence="11" id="KW-1185">Reference proteome</keyword>
<accession>A0A366Y3Y9</accession>
<dbReference type="InterPro" id="IPR001048">
    <property type="entry name" value="Asp/Glu/Uridylate_kinase"/>
</dbReference>
<keyword evidence="3 8" id="KW-0641">Proline biosynthesis</keyword>
<evidence type="ECO:0000256" key="3">
    <source>
        <dbReference type="ARBA" id="ARBA00022650"/>
    </source>
</evidence>
<keyword evidence="1 8" id="KW-0963">Cytoplasm</keyword>
<dbReference type="InterPro" id="IPR001057">
    <property type="entry name" value="Glu/AcGlu_kinase"/>
</dbReference>
<dbReference type="SUPFAM" id="SSF53633">
    <property type="entry name" value="Carbamate kinase-like"/>
    <property type="match status" value="1"/>
</dbReference>
<comment type="similarity">
    <text evidence="8">Belongs to the glutamate 5-kinase family.</text>
</comment>
<dbReference type="Pfam" id="PF01472">
    <property type="entry name" value="PUA"/>
    <property type="match status" value="1"/>
</dbReference>
<dbReference type="EMBL" id="QOCW01000002">
    <property type="protein sequence ID" value="RBW71104.1"/>
    <property type="molecule type" value="Genomic_DNA"/>
</dbReference>
<feature type="binding site" evidence="8">
    <location>
        <position position="13"/>
    </location>
    <ligand>
        <name>ATP</name>
        <dbReference type="ChEBI" id="CHEBI:30616"/>
    </ligand>
</feature>
<dbReference type="SUPFAM" id="SSF88697">
    <property type="entry name" value="PUA domain-like"/>
    <property type="match status" value="1"/>
</dbReference>
<protein>
    <recommendedName>
        <fullName evidence="8">Glutamate 5-kinase</fullName>
        <ecNumber evidence="8">2.7.2.11</ecNumber>
    </recommendedName>
    <alternativeName>
        <fullName evidence="8">Gamma-glutamyl kinase</fullName>
        <shortName evidence="8">GK</shortName>
    </alternativeName>
</protein>
<dbReference type="SMART" id="SM00359">
    <property type="entry name" value="PUA"/>
    <property type="match status" value="1"/>
</dbReference>
<dbReference type="InterPro" id="IPR015947">
    <property type="entry name" value="PUA-like_sf"/>
</dbReference>
<dbReference type="Gene3D" id="2.30.130.10">
    <property type="entry name" value="PUA domain"/>
    <property type="match status" value="1"/>
</dbReference>
<dbReference type="InterPro" id="IPR036393">
    <property type="entry name" value="AceGlu_kinase-like_sf"/>
</dbReference>
<dbReference type="UniPathway" id="UPA00098">
    <property type="reaction ID" value="UER00359"/>
</dbReference>
<dbReference type="PIRSF" id="PIRSF000729">
    <property type="entry name" value="GK"/>
    <property type="match status" value="1"/>
</dbReference>
<feature type="binding site" evidence="8">
    <location>
        <begin position="172"/>
        <end position="173"/>
    </location>
    <ligand>
        <name>ATP</name>
        <dbReference type="ChEBI" id="CHEBI:30616"/>
    </ligand>
</feature>
<evidence type="ECO:0000256" key="8">
    <source>
        <dbReference type="HAMAP-Rule" id="MF_00456"/>
    </source>
</evidence>
<dbReference type="PRINTS" id="PR00474">
    <property type="entry name" value="GLU5KINASE"/>
</dbReference>
<evidence type="ECO:0000313" key="10">
    <source>
        <dbReference type="EMBL" id="RBW71104.1"/>
    </source>
</evidence>
<feature type="binding site" evidence="8">
    <location>
        <position position="152"/>
    </location>
    <ligand>
        <name>substrate</name>
    </ligand>
</feature>
<evidence type="ECO:0000259" key="9">
    <source>
        <dbReference type="SMART" id="SM00359"/>
    </source>
</evidence>
<dbReference type="GO" id="GO:0005524">
    <property type="term" value="F:ATP binding"/>
    <property type="evidence" value="ECO:0007669"/>
    <property type="project" value="UniProtKB-KW"/>
</dbReference>
<feature type="binding site" evidence="8">
    <location>
        <position position="53"/>
    </location>
    <ligand>
        <name>substrate</name>
    </ligand>
</feature>
<dbReference type="InterPro" id="IPR002478">
    <property type="entry name" value="PUA"/>
</dbReference>
<name>A0A366Y3Y9_9BACI</name>
<dbReference type="Gene3D" id="3.40.1160.10">
    <property type="entry name" value="Acetylglutamate kinase-like"/>
    <property type="match status" value="1"/>
</dbReference>
<dbReference type="CDD" id="cd04242">
    <property type="entry name" value="AAK_G5K_ProB"/>
    <property type="match status" value="1"/>
</dbReference>
<evidence type="ECO:0000256" key="6">
    <source>
        <dbReference type="ARBA" id="ARBA00022777"/>
    </source>
</evidence>
<comment type="caution">
    <text evidence="10">The sequence shown here is derived from an EMBL/GenBank/DDBJ whole genome shotgun (WGS) entry which is preliminary data.</text>
</comment>
<comment type="subcellular location">
    <subcellularLocation>
        <location evidence="8">Cytoplasm</location>
    </subcellularLocation>
</comment>
<feature type="binding site" evidence="8">
    <location>
        <begin position="214"/>
        <end position="220"/>
    </location>
    <ligand>
        <name>ATP</name>
        <dbReference type="ChEBI" id="CHEBI:30616"/>
    </ligand>
</feature>
<evidence type="ECO:0000256" key="1">
    <source>
        <dbReference type="ARBA" id="ARBA00022490"/>
    </source>
</evidence>
<dbReference type="InterPro" id="IPR005715">
    <property type="entry name" value="Glu_5kinase/COase_Synthase"/>
</dbReference>
<keyword evidence="6 8" id="KW-0418">Kinase</keyword>
<evidence type="ECO:0000256" key="4">
    <source>
        <dbReference type="ARBA" id="ARBA00022679"/>
    </source>
</evidence>
<sequence length="389" mass="42394">MGEHKGKKRIVVKIGSSSLTSRHGEISYRKLVRLVDEIALLKDDGYEVVLVSSGAVAAGYRKLGCLERPENLAEKQAAASIGQGLLIEAYSERFASHGYVASQILITRSDFSDEDRYMNARNTLTVLLERGVVPIVNENDTITIKHLKFGDNDTLSAKVAGLVEADQLIILSDIDGLYNDDPRNNPNAKLLEVVDAITPEIEAAAGESGSEVGTGGMRSKIDAVKISLAAGIPTFLGNANRANILYDAAYHKARGTYFKADKEQDELDVKQHWIAFSSGPQGEVIIDEGARTAITEEQSHLLPQGVRDVKGMFDCGDVVVIRHLDGQEVGRGVINYSAEQLREIKRLKLKEIPAHIKVTKSEAISQSELVCHTNITLPMPDKGEFSSNT</sequence>
<comment type="function">
    <text evidence="8">Catalyzes the transfer of a phosphate group to glutamate to form L-glutamate 5-phosphate.</text>
</comment>
<organism evidence="10 11">
    <name type="scientific">Bacillus taeanensis</name>
    <dbReference type="NCBI Taxonomy" id="273032"/>
    <lineage>
        <taxon>Bacteria</taxon>
        <taxon>Bacillati</taxon>
        <taxon>Bacillota</taxon>
        <taxon>Bacilli</taxon>
        <taxon>Bacillales</taxon>
        <taxon>Bacillaceae</taxon>
        <taxon>Bacillus</taxon>
    </lineage>
</organism>
<gene>
    <name evidence="8 10" type="primary">proB</name>
    <name evidence="10" type="ORF">DS031_03675</name>
</gene>
<dbReference type="GO" id="GO:0055129">
    <property type="term" value="P:L-proline biosynthetic process"/>
    <property type="evidence" value="ECO:0007669"/>
    <property type="project" value="UniProtKB-UniRule"/>
</dbReference>